<dbReference type="InterPro" id="IPR017871">
    <property type="entry name" value="ABC_transporter-like_CS"/>
</dbReference>
<protein>
    <submittedName>
        <fullName evidence="7">ATP-binding cassette domain-containing protein</fullName>
    </submittedName>
</protein>
<gene>
    <name evidence="7" type="ORF">GNH96_11480</name>
</gene>
<dbReference type="InterPro" id="IPR003439">
    <property type="entry name" value="ABC_transporter-like_ATP-bd"/>
</dbReference>
<dbReference type="GO" id="GO:0015807">
    <property type="term" value="P:L-amino acid transport"/>
    <property type="evidence" value="ECO:0007669"/>
    <property type="project" value="TreeGrafter"/>
</dbReference>
<accession>A0A858Q9V0</accession>
<sequence>MDTLLELQNLTLSLGQRQVLGGIGLSIARGDIHALVGANGAGKSCLAYAIMGCEGYRPQQGTILFEGRRIDELPIQVRARLGITLAWQEPARFEGLRVSDYLHLGSPPGDPITALEAVGLSPTEYLDRPVDNTLSGGERKRIELAAIITMRPKLAILDEPAAGIDLLSLDELVAAIQAMQSIGSTILLITHVEQVAAHADRASQLCGGQIVCQGETQAVIENYKARRCRRCDGEICRHV</sequence>
<evidence type="ECO:0000256" key="4">
    <source>
        <dbReference type="ARBA" id="ARBA00022840"/>
    </source>
</evidence>
<reference evidence="8" key="1">
    <citation type="submission" date="2019-12" db="EMBL/GenBank/DDBJ databases">
        <authorList>
            <person name="Awala S.I."/>
            <person name="Rhee S.K."/>
        </authorList>
    </citation>
    <scope>NUCLEOTIDE SEQUENCE [LARGE SCALE GENOMIC DNA]</scope>
    <source>
        <strain evidence="8">IM1</strain>
    </source>
</reference>
<dbReference type="SUPFAM" id="SSF52540">
    <property type="entry name" value="P-loop containing nucleoside triphosphate hydrolases"/>
    <property type="match status" value="1"/>
</dbReference>
<dbReference type="Proteomes" id="UP000503004">
    <property type="component" value="Chromosome"/>
</dbReference>
<keyword evidence="5" id="KW-0029">Amino-acid transport</keyword>
<keyword evidence="4 7" id="KW-0067">ATP-binding</keyword>
<dbReference type="InterPro" id="IPR052156">
    <property type="entry name" value="BCAA_Transport_ATP-bd_LivF"/>
</dbReference>
<dbReference type="RefSeq" id="WP_169603811.1">
    <property type="nucleotide sequence ID" value="NZ_CP046565.1"/>
</dbReference>
<comment type="similarity">
    <text evidence="1">Belongs to the ABC transporter superfamily.</text>
</comment>
<dbReference type="AlphaFoldDB" id="A0A858Q9V0"/>
<evidence type="ECO:0000313" key="8">
    <source>
        <dbReference type="Proteomes" id="UP000503004"/>
    </source>
</evidence>
<proteinExistence type="inferred from homology"/>
<dbReference type="GO" id="GO:0005524">
    <property type="term" value="F:ATP binding"/>
    <property type="evidence" value="ECO:0007669"/>
    <property type="project" value="UniProtKB-KW"/>
</dbReference>
<evidence type="ECO:0000256" key="1">
    <source>
        <dbReference type="ARBA" id="ARBA00005417"/>
    </source>
</evidence>
<dbReference type="GO" id="GO:0016887">
    <property type="term" value="F:ATP hydrolysis activity"/>
    <property type="evidence" value="ECO:0007669"/>
    <property type="project" value="InterPro"/>
</dbReference>
<dbReference type="PROSITE" id="PS50893">
    <property type="entry name" value="ABC_TRANSPORTER_2"/>
    <property type="match status" value="1"/>
</dbReference>
<dbReference type="Pfam" id="PF00005">
    <property type="entry name" value="ABC_tran"/>
    <property type="match status" value="1"/>
</dbReference>
<dbReference type="PANTHER" id="PTHR43820">
    <property type="entry name" value="HIGH-AFFINITY BRANCHED-CHAIN AMINO ACID TRANSPORT ATP-BINDING PROTEIN LIVF"/>
    <property type="match status" value="1"/>
</dbReference>
<dbReference type="EMBL" id="CP046565">
    <property type="protein sequence ID" value="QJD30535.1"/>
    <property type="molecule type" value="Genomic_DNA"/>
</dbReference>
<dbReference type="PANTHER" id="PTHR43820:SF4">
    <property type="entry name" value="HIGH-AFFINITY BRANCHED-CHAIN AMINO ACID TRANSPORT ATP-BINDING PROTEIN LIVF"/>
    <property type="match status" value="1"/>
</dbReference>
<evidence type="ECO:0000259" key="6">
    <source>
        <dbReference type="PROSITE" id="PS50893"/>
    </source>
</evidence>
<evidence type="ECO:0000256" key="3">
    <source>
        <dbReference type="ARBA" id="ARBA00022741"/>
    </source>
</evidence>
<name>A0A858Q9V0_9GAMM</name>
<organism evidence="7 8">
    <name type="scientific">Methylococcus geothermalis</name>
    <dbReference type="NCBI Taxonomy" id="2681310"/>
    <lineage>
        <taxon>Bacteria</taxon>
        <taxon>Pseudomonadati</taxon>
        <taxon>Pseudomonadota</taxon>
        <taxon>Gammaproteobacteria</taxon>
        <taxon>Methylococcales</taxon>
        <taxon>Methylococcaceae</taxon>
        <taxon>Methylococcus</taxon>
    </lineage>
</organism>
<keyword evidence="3" id="KW-0547">Nucleotide-binding</keyword>
<evidence type="ECO:0000313" key="7">
    <source>
        <dbReference type="EMBL" id="QJD30535.1"/>
    </source>
</evidence>
<dbReference type="GO" id="GO:0015658">
    <property type="term" value="F:branched-chain amino acid transmembrane transporter activity"/>
    <property type="evidence" value="ECO:0007669"/>
    <property type="project" value="TreeGrafter"/>
</dbReference>
<dbReference type="PROSITE" id="PS00211">
    <property type="entry name" value="ABC_TRANSPORTER_1"/>
    <property type="match status" value="1"/>
</dbReference>
<evidence type="ECO:0000256" key="2">
    <source>
        <dbReference type="ARBA" id="ARBA00022448"/>
    </source>
</evidence>
<feature type="domain" description="ABC transporter" evidence="6">
    <location>
        <begin position="5"/>
        <end position="232"/>
    </location>
</feature>
<keyword evidence="2" id="KW-0813">Transport</keyword>
<evidence type="ECO:0000256" key="5">
    <source>
        <dbReference type="ARBA" id="ARBA00022970"/>
    </source>
</evidence>
<dbReference type="InterPro" id="IPR027417">
    <property type="entry name" value="P-loop_NTPase"/>
</dbReference>
<dbReference type="KEGG" id="metu:GNH96_11480"/>
<dbReference type="Gene3D" id="3.40.50.300">
    <property type="entry name" value="P-loop containing nucleotide triphosphate hydrolases"/>
    <property type="match status" value="1"/>
</dbReference>
<keyword evidence="8" id="KW-1185">Reference proteome</keyword>